<dbReference type="InterPro" id="IPR027417">
    <property type="entry name" value="P-loop_NTPase"/>
</dbReference>
<dbReference type="SUPFAM" id="SSF48452">
    <property type="entry name" value="TPR-like"/>
    <property type="match status" value="1"/>
</dbReference>
<keyword evidence="5" id="KW-1185">Reference proteome</keyword>
<dbReference type="GO" id="GO:0007166">
    <property type="term" value="P:cell surface receptor signaling pathway"/>
    <property type="evidence" value="ECO:0007669"/>
    <property type="project" value="InterPro"/>
</dbReference>
<sequence>MATNKSPHKLTAWIKKTITGTKDPGRLSQAQALQSSRKSKPEDDMLAKDLKDLSRKARSEWSGNKENATSSSIPPTTPNPAPPKPVRSQPEASQSHINDPSYVTVQAPSPALPLNSGTDGFPATHDEHDCRPPSAAEATTSTSFVDDIEAIGGLVLPIVLGLADKLPPPGPLAAKVLEGIVSYAAQACYNKKNCIALSQRAQVLLKVLCENWAAISCSSSCQEMLARFMDTLQKVQAFVQCFTEKNLLRRGLHCNDDKATYESLWECLNVTRSDFTAAMVAAIATSASAVDDGLRSVVTRLETLHTEVLRYQGQEQILQHAIEEQGGWSKVMRDPRSLEAVTANMGIEWQLLMAAYQNATVGPLRSLSKCSPEMYRFWQDLFGSSPAQSTQEFFRFFPSNLEDEHVREQLREQFANERHQQQFLANLPDYDGNLGMISLLELSSAIEQYRIHHPGCGFVDLMLGLSSPSSRRSLFTQPSVPSYKLECRVRDVEKVFEEVCKPVSPRVVAIAGAPGQGLTTVAKELSKRCPLSIEAPYIDLKEAQSPEEALMLIRKRLQSVPGFDVGDKDDDLTLVSLLRAASDVLKSKPNKSGELVVILDHAEALSLKTEPMRDLPASVALVFTTRNRDHNFKRYDIKALTLQDAKLLLQHEAMHADQFYSVACRDGGRDVSDAALTRIADACGCMPLAIKSVLDHVDPIWFEELQRQKPGWLAKVKLGNELSNLGRRFADLIWALPRVEFRSRLLSLANLPPWFTAELVQEVLAIGPNATSNLLKELESRWLMEYRESDLDGKLLWRAHPLVRALADETYECEDGALLWPPEAQQELKLVRNAFVPYCQGKLQKAQAIFAGCATHPKVAPNPQLGLKKLACMVENLQEALLWVPLERPDDPMLSSYARFLCDETGLLEAGGYLLAEDHAIIDRWKLALTKCEGYADSRYRKAQEQNLQVATWAETAVYAKYSLAQFYFITEWYRTARNCVSRALELTEQLSRIPRQLPGDLQQLKVRLLLFRARCNCMIQSVTGIDEAQADLNRLQDLCARVPEIGLNAAQAATQLELRGLCKDALHQRAAAQAVFEECLDMRLKLHGTSRHLDVAQVQCHLSQVLMNRDKCTEAATMADEALKTRKALLPKDHSYIGKASLLCAKARSGQDRSRAQDLLRKAIAIGQLLPRVKPNLEHPLVADCRVCWANMMRPADDEVIKEARRMLAAEGDQDASFAGEDSVELQDRRKQALMSLQRKAYEHALQLYKAYEEEKGVQIAAMLEKLARFDAAELKVQPAIKQHREAHQLRKAHLGKHPTTAESARRLAGLLWHQAEISDSQDCDELRQEVIDLLREALKILENWNSDDDKSPIRERLLGSLLLALQGQPDPLCLATGLRGEPAEHSTTAHPAEPALVAELRNAVDALQTVASGIEREAQAQAQRYDSSFQLLKLQMERQHTELMGVFDASKQRISTLERRLAAVEGDIE</sequence>
<dbReference type="InterPro" id="IPR059179">
    <property type="entry name" value="MLKL-like_MCAfunc"/>
</dbReference>
<reference evidence="4 5" key="1">
    <citation type="journal article" date="2024" name="Nat. Commun.">
        <title>Phylogenomics reveals the evolutionary origins of lichenization in chlorophyte algae.</title>
        <authorList>
            <person name="Puginier C."/>
            <person name="Libourel C."/>
            <person name="Otte J."/>
            <person name="Skaloud P."/>
            <person name="Haon M."/>
            <person name="Grisel S."/>
            <person name="Petersen M."/>
            <person name="Berrin J.G."/>
            <person name="Delaux P.M."/>
            <person name="Dal Grande F."/>
            <person name="Keller J."/>
        </authorList>
    </citation>
    <scope>NUCLEOTIDE SEQUENCE [LARGE SCALE GENOMIC DNA]</scope>
    <source>
        <strain evidence="4 5">SAG 2043</strain>
    </source>
</reference>
<accession>A0AAW1PTG1</accession>
<dbReference type="CDD" id="cd21037">
    <property type="entry name" value="MLKL_NTD"/>
    <property type="match status" value="1"/>
</dbReference>
<evidence type="ECO:0000256" key="2">
    <source>
        <dbReference type="ARBA" id="ARBA00022803"/>
    </source>
</evidence>
<organism evidence="4 5">
    <name type="scientific">[Myrmecia] bisecta</name>
    <dbReference type="NCBI Taxonomy" id="41462"/>
    <lineage>
        <taxon>Eukaryota</taxon>
        <taxon>Viridiplantae</taxon>
        <taxon>Chlorophyta</taxon>
        <taxon>core chlorophytes</taxon>
        <taxon>Trebouxiophyceae</taxon>
        <taxon>Trebouxiales</taxon>
        <taxon>Trebouxiaceae</taxon>
        <taxon>Myrmecia</taxon>
    </lineage>
</organism>
<name>A0AAW1PTG1_9CHLO</name>
<keyword evidence="2" id="KW-0802">TPR repeat</keyword>
<evidence type="ECO:0000313" key="5">
    <source>
        <dbReference type="Proteomes" id="UP001489004"/>
    </source>
</evidence>
<evidence type="ECO:0000313" key="4">
    <source>
        <dbReference type="EMBL" id="KAK9816926.1"/>
    </source>
</evidence>
<proteinExistence type="predicted"/>
<comment type="caution">
    <text evidence="4">The sequence shown here is derived from an EMBL/GenBank/DDBJ whole genome shotgun (WGS) entry which is preliminary data.</text>
</comment>
<dbReference type="EMBL" id="JALJOR010000005">
    <property type="protein sequence ID" value="KAK9816926.1"/>
    <property type="molecule type" value="Genomic_DNA"/>
</dbReference>
<dbReference type="Proteomes" id="UP001489004">
    <property type="component" value="Unassembled WGS sequence"/>
</dbReference>
<dbReference type="InterPro" id="IPR011990">
    <property type="entry name" value="TPR-like_helical_dom_sf"/>
</dbReference>
<evidence type="ECO:0008006" key="6">
    <source>
        <dbReference type="Google" id="ProtNLM"/>
    </source>
</evidence>
<feature type="compositionally biased region" description="Pro residues" evidence="3">
    <location>
        <begin position="75"/>
        <end position="85"/>
    </location>
</feature>
<dbReference type="InterPro" id="IPR036537">
    <property type="entry name" value="Adaptor_Cbl_N_dom_sf"/>
</dbReference>
<evidence type="ECO:0000256" key="3">
    <source>
        <dbReference type="SAM" id="MobiDB-lite"/>
    </source>
</evidence>
<feature type="region of interest" description="Disordered" evidence="3">
    <location>
        <begin position="20"/>
        <end position="138"/>
    </location>
</feature>
<dbReference type="Gene3D" id="3.40.50.300">
    <property type="entry name" value="P-loop containing nucleotide triphosphate hydrolases"/>
    <property type="match status" value="1"/>
</dbReference>
<dbReference type="PANTHER" id="PTHR45641">
    <property type="entry name" value="TETRATRICOPEPTIDE REPEAT PROTEIN (AFU_ORTHOLOGUE AFUA_6G03870)"/>
    <property type="match status" value="1"/>
</dbReference>
<feature type="compositionally biased region" description="Polar residues" evidence="3">
    <location>
        <begin position="90"/>
        <end position="107"/>
    </location>
</feature>
<dbReference type="SUPFAM" id="SSF52540">
    <property type="entry name" value="P-loop containing nucleoside triphosphate hydrolases"/>
    <property type="match status" value="1"/>
</dbReference>
<gene>
    <name evidence="4" type="ORF">WJX72_007135</name>
</gene>
<keyword evidence="1" id="KW-0677">Repeat</keyword>
<feature type="compositionally biased region" description="Basic and acidic residues" evidence="3">
    <location>
        <begin position="39"/>
        <end position="59"/>
    </location>
</feature>
<evidence type="ECO:0000256" key="1">
    <source>
        <dbReference type="ARBA" id="ARBA00022737"/>
    </source>
</evidence>
<protein>
    <recommendedName>
        <fullName evidence="6">AAA+ ATPase domain-containing protein</fullName>
    </recommendedName>
</protein>
<dbReference type="Gene3D" id="1.25.40.10">
    <property type="entry name" value="Tetratricopeptide repeat domain"/>
    <property type="match status" value="2"/>
</dbReference>
<dbReference type="Gene3D" id="1.20.930.20">
    <property type="entry name" value="Adaptor protein Cbl, N-terminal domain"/>
    <property type="match status" value="1"/>
</dbReference>